<dbReference type="AlphaFoldDB" id="A0A7G5C582"/>
<gene>
    <name evidence="1" type="ORF">FPL14_26765</name>
</gene>
<dbReference type="Proteomes" id="UP000515679">
    <property type="component" value="Chromosome"/>
</dbReference>
<dbReference type="PROSITE" id="PS51257">
    <property type="entry name" value="PROKAR_LIPOPROTEIN"/>
    <property type="match status" value="1"/>
</dbReference>
<protein>
    <recommendedName>
        <fullName evidence="3">DUF3939 domain-containing protein</fullName>
    </recommendedName>
</protein>
<dbReference type="KEGG" id="cchl:FPL14_26765"/>
<keyword evidence="2" id="KW-1185">Reference proteome</keyword>
<organism evidence="1 2">
    <name type="scientific">Cohnella cholangitidis</name>
    <dbReference type="NCBI Taxonomy" id="2598458"/>
    <lineage>
        <taxon>Bacteria</taxon>
        <taxon>Bacillati</taxon>
        <taxon>Bacillota</taxon>
        <taxon>Bacilli</taxon>
        <taxon>Bacillales</taxon>
        <taxon>Paenibacillaceae</taxon>
        <taxon>Cohnella</taxon>
    </lineage>
</organism>
<accession>A0A7G5C582</accession>
<dbReference type="EMBL" id="CP041969">
    <property type="protein sequence ID" value="QMV44366.1"/>
    <property type="molecule type" value="Genomic_DNA"/>
</dbReference>
<sequence>MKMLQITRTLGLGLLALIMMSLAGCLYPEDQTPGNQASAREAVLTVQDAIDRYQLQTGLLPIQNAGESVPIYEKYKVDFGKLKRMGFIAQIPSAAFENGGSFQFLIIDEETKPQVKLLDLATFQSINDIQKKINEYRASHGNRNPVGDEVYPGFPSVDFKKLGMKAPDIVSVYSRQTLNVLVDERGQAYVDYGIDIATAVNKTESKPQSDEDLRRVLIDASYYVPVRSPVYHWIDGEPRAVSK</sequence>
<proteinExistence type="predicted"/>
<name>A0A7G5C582_9BACL</name>
<evidence type="ECO:0008006" key="3">
    <source>
        <dbReference type="Google" id="ProtNLM"/>
    </source>
</evidence>
<reference evidence="1 2" key="1">
    <citation type="submission" date="2019-07" db="EMBL/GenBank/DDBJ databases">
        <authorList>
            <person name="Kim J.K."/>
            <person name="Cheong H.-M."/>
            <person name="Choi Y."/>
            <person name="Hwang K.J."/>
            <person name="Lee S."/>
            <person name="Choi C."/>
        </authorList>
    </citation>
    <scope>NUCLEOTIDE SEQUENCE [LARGE SCALE GENOMIC DNA]</scope>
    <source>
        <strain evidence="1 2">KS 22</strain>
    </source>
</reference>
<evidence type="ECO:0000313" key="2">
    <source>
        <dbReference type="Proteomes" id="UP000515679"/>
    </source>
</evidence>
<dbReference type="RefSeq" id="WP_182300602.1">
    <property type="nucleotide sequence ID" value="NZ_CP041969.1"/>
</dbReference>
<evidence type="ECO:0000313" key="1">
    <source>
        <dbReference type="EMBL" id="QMV44366.1"/>
    </source>
</evidence>